<dbReference type="Pfam" id="PF07162">
    <property type="entry name" value="B9-C2"/>
    <property type="match status" value="1"/>
</dbReference>
<name>A0A7E4VAW8_PANRE</name>
<proteinExistence type="predicted"/>
<reference evidence="6" key="1">
    <citation type="journal article" date="2013" name="Genetics">
        <title>The draft genome and transcriptome of Panagrellus redivivus are shaped by the harsh demands of a free-living lifestyle.</title>
        <authorList>
            <person name="Srinivasan J."/>
            <person name="Dillman A.R."/>
            <person name="Macchietto M.G."/>
            <person name="Heikkinen L."/>
            <person name="Lakso M."/>
            <person name="Fracchia K.M."/>
            <person name="Antoshechkin I."/>
            <person name="Mortazavi A."/>
            <person name="Wong G."/>
            <person name="Sternberg P.W."/>
        </authorList>
    </citation>
    <scope>NUCLEOTIDE SEQUENCE [LARGE SCALE GENOMIC DNA]</scope>
    <source>
        <strain evidence="6">MT8872</strain>
    </source>
</reference>
<dbReference type="PANTHER" id="PTHR12968:SF4">
    <property type="entry name" value="TECTONIC-LIKE COMPLEX MEMBER MKS1"/>
    <property type="match status" value="1"/>
</dbReference>
<keyword evidence="3" id="KW-0970">Cilium biogenesis/degradation</keyword>
<keyword evidence="4" id="KW-0206">Cytoskeleton</keyword>
<keyword evidence="2" id="KW-0963">Cytoplasm</keyword>
<sequence length="477" mass="53932">MEYYYVSGGVKNLKISVQLEYLGAAFANLPSYSHFTERSVARPSSSLSGRTGSSARNVAQDSRVPYETANILWQQKLNHPVKSQTSTDAPTSSVNVTRQRKVAPLSSLALKHPIVNHPNDQRQQAHRSVPFVQHTMKIMGYFGPLTTSRGDYDPNDDRVICTITMTNKKVISFTPALGSWRIETRYGIYNATVAMADDIKFDAIPDYENVEGLGDGITENDETTSAFELPEKNKIWMHYLITIDEGINFPHDGNHIEYRFELPRHVNIVPSSDNQSQGRTQVCFSKEENYQDVSKFSYPIEVTLEYNYNVDPFSTIKVPHLQCRVVAEDGWQRCYVDGYAEIALPLTLGQHEVTVDCWRPVNPNSYVSEMKDFFLGQPVDVKKLADLSISSATIANTCNNVGLQGQSSGQLRLSIQCMRQSSQFVSKELVRSLQYGTLLNKIGLSGSLHWRIMKVLMQFEEARRQLLRLRTTKVPRP</sequence>
<dbReference type="InterPro" id="IPR010796">
    <property type="entry name" value="C2_B9-type_dom"/>
</dbReference>
<evidence type="ECO:0000313" key="7">
    <source>
        <dbReference type="WBParaSite" id="Pan_g18200.t1"/>
    </source>
</evidence>
<dbReference type="AlphaFoldDB" id="A0A7E4VAW8"/>
<reference evidence="7" key="2">
    <citation type="submission" date="2020-10" db="UniProtKB">
        <authorList>
            <consortium name="WormBaseParasite"/>
        </authorList>
    </citation>
    <scope>IDENTIFICATION</scope>
</reference>
<evidence type="ECO:0000313" key="6">
    <source>
        <dbReference type="Proteomes" id="UP000492821"/>
    </source>
</evidence>
<protein>
    <submittedName>
        <fullName evidence="7">Arrestin_C domain-containing protein</fullName>
    </submittedName>
</protein>
<organism evidence="6 7">
    <name type="scientific">Panagrellus redivivus</name>
    <name type="common">Microworm</name>
    <dbReference type="NCBI Taxonomy" id="6233"/>
    <lineage>
        <taxon>Eukaryota</taxon>
        <taxon>Metazoa</taxon>
        <taxon>Ecdysozoa</taxon>
        <taxon>Nematoda</taxon>
        <taxon>Chromadorea</taxon>
        <taxon>Rhabditida</taxon>
        <taxon>Tylenchina</taxon>
        <taxon>Panagrolaimomorpha</taxon>
        <taxon>Panagrolaimoidea</taxon>
        <taxon>Panagrolaimidae</taxon>
        <taxon>Panagrellus</taxon>
    </lineage>
</organism>
<evidence type="ECO:0000256" key="4">
    <source>
        <dbReference type="ARBA" id="ARBA00023212"/>
    </source>
</evidence>
<dbReference type="Proteomes" id="UP000492821">
    <property type="component" value="Unassembled WGS sequence"/>
</dbReference>
<dbReference type="PROSITE" id="PS51381">
    <property type="entry name" value="C2_B9"/>
    <property type="match status" value="1"/>
</dbReference>
<evidence type="ECO:0000256" key="5">
    <source>
        <dbReference type="ARBA" id="ARBA00023273"/>
    </source>
</evidence>
<dbReference type="GO" id="GO:0036038">
    <property type="term" value="C:MKS complex"/>
    <property type="evidence" value="ECO:0007669"/>
    <property type="project" value="TreeGrafter"/>
</dbReference>
<dbReference type="GO" id="GO:0060271">
    <property type="term" value="P:cilium assembly"/>
    <property type="evidence" value="ECO:0007669"/>
    <property type="project" value="TreeGrafter"/>
</dbReference>
<evidence type="ECO:0000256" key="3">
    <source>
        <dbReference type="ARBA" id="ARBA00022794"/>
    </source>
</evidence>
<evidence type="ECO:0000256" key="2">
    <source>
        <dbReference type="ARBA" id="ARBA00022490"/>
    </source>
</evidence>
<keyword evidence="5" id="KW-0966">Cell projection</keyword>
<keyword evidence="6" id="KW-1185">Reference proteome</keyword>
<evidence type="ECO:0000256" key="1">
    <source>
        <dbReference type="ARBA" id="ARBA00004120"/>
    </source>
</evidence>
<dbReference type="WBParaSite" id="Pan_g18200.t1">
    <property type="protein sequence ID" value="Pan_g18200.t1"/>
    <property type="gene ID" value="Pan_g18200"/>
</dbReference>
<comment type="subcellular location">
    <subcellularLocation>
        <location evidence="1">Cytoplasm</location>
        <location evidence="1">Cytoskeleton</location>
        <location evidence="1">Cilium basal body</location>
    </subcellularLocation>
</comment>
<accession>A0A7E4VAW8</accession>
<dbReference type="PANTHER" id="PTHR12968">
    <property type="entry name" value="B9 DOMAIN-CONTAINING"/>
    <property type="match status" value="1"/>
</dbReference>